<dbReference type="EMBL" id="LNXY01000003">
    <property type="protein sequence ID" value="KTC92912.1"/>
    <property type="molecule type" value="Genomic_DNA"/>
</dbReference>
<dbReference type="Gene3D" id="3.40.47.10">
    <property type="match status" value="1"/>
</dbReference>
<evidence type="ECO:0000313" key="16">
    <source>
        <dbReference type="Proteomes" id="UP000054736"/>
    </source>
</evidence>
<evidence type="ECO:0000256" key="8">
    <source>
        <dbReference type="ARBA" id="ARBA00023098"/>
    </source>
</evidence>
<dbReference type="NCBIfam" id="NF005589">
    <property type="entry name" value="PRK07314.1"/>
    <property type="match status" value="1"/>
</dbReference>
<dbReference type="InterPro" id="IPR018201">
    <property type="entry name" value="Ketoacyl_synth_AS"/>
</dbReference>
<dbReference type="InterPro" id="IPR016039">
    <property type="entry name" value="Thiolase-like"/>
</dbReference>
<dbReference type="GO" id="GO:0004315">
    <property type="term" value="F:3-oxoacyl-[acyl-carrier-protein] synthase activity"/>
    <property type="evidence" value="ECO:0007669"/>
    <property type="project" value="UniProtKB-UniRule"/>
</dbReference>
<keyword evidence="6 11" id="KW-0808">Transferase</keyword>
<dbReference type="InterPro" id="IPR017568">
    <property type="entry name" value="3-oxoacyl-ACP_synth-2"/>
</dbReference>
<dbReference type="SUPFAM" id="SSF53901">
    <property type="entry name" value="Thiolase-like"/>
    <property type="match status" value="2"/>
</dbReference>
<dbReference type="InterPro" id="IPR020841">
    <property type="entry name" value="PKS_Beta-ketoAc_synthase_dom"/>
</dbReference>
<dbReference type="UniPathway" id="UPA00094"/>
<evidence type="ECO:0000256" key="2">
    <source>
        <dbReference type="ARBA" id="ARBA00008467"/>
    </source>
</evidence>
<dbReference type="PROSITE" id="PS52004">
    <property type="entry name" value="KS3_2"/>
    <property type="match status" value="1"/>
</dbReference>
<evidence type="ECO:0000256" key="12">
    <source>
        <dbReference type="PIRSR" id="PIRSR000447-1"/>
    </source>
</evidence>
<dbReference type="Proteomes" id="UP000054736">
    <property type="component" value="Unassembled WGS sequence"/>
</dbReference>
<dbReference type="PATRIC" id="fig|1212489.4.peg.294"/>
<dbReference type="GO" id="GO:0005829">
    <property type="term" value="C:cytosol"/>
    <property type="evidence" value="ECO:0007669"/>
    <property type="project" value="TreeGrafter"/>
</dbReference>
<comment type="pathway">
    <text evidence="1 11">Lipid metabolism; fatty acid biosynthesis.</text>
</comment>
<dbReference type="InterPro" id="IPR000794">
    <property type="entry name" value="Beta-ketoacyl_synthase"/>
</dbReference>
<comment type="similarity">
    <text evidence="2 11 13">Belongs to the thiolase-like superfamily. Beta-ketoacyl-ACP synthases family.</text>
</comment>
<evidence type="ECO:0000256" key="4">
    <source>
        <dbReference type="ARBA" id="ARBA00014657"/>
    </source>
</evidence>
<reference evidence="15 16" key="1">
    <citation type="submission" date="2015-11" db="EMBL/GenBank/DDBJ databases">
        <title>Genomic analysis of 38 Legionella species identifies large and diverse effector repertoires.</title>
        <authorList>
            <person name="Burstein D."/>
            <person name="Amaro F."/>
            <person name="Zusman T."/>
            <person name="Lifshitz Z."/>
            <person name="Cohen O."/>
            <person name="Gilbert J.A."/>
            <person name="Pupko T."/>
            <person name="Shuman H.A."/>
            <person name="Segal G."/>
        </authorList>
    </citation>
    <scope>NUCLEOTIDE SEQUENCE [LARGE SCALE GENOMIC DNA]</scope>
    <source>
        <strain evidence="15 16">ATCC 700990</strain>
    </source>
</reference>
<comment type="function">
    <text evidence="11">Involved in the type II fatty acid elongation cycle. Catalyzes the elongation of a wide range of acyl-ACP by the addition of two carbons from malonyl-ACP to an acyl acceptor. Can efficiently catalyze the conversion of palmitoleoyl-ACP (cis-hexadec-9-enoyl-ACP) to cis-vaccenoyl-ACP (cis-octadec-11-enoyl-ACP), an essential step in the thermal regulation of fatty acid composition.</text>
</comment>
<dbReference type="CDD" id="cd00834">
    <property type="entry name" value="KAS_I_II"/>
    <property type="match status" value="1"/>
</dbReference>
<dbReference type="PROSITE" id="PS00606">
    <property type="entry name" value="KS3_1"/>
    <property type="match status" value="1"/>
</dbReference>
<dbReference type="PANTHER" id="PTHR11712">
    <property type="entry name" value="POLYKETIDE SYNTHASE-RELATED"/>
    <property type="match status" value="1"/>
</dbReference>
<keyword evidence="8" id="KW-0443">Lipid metabolism</keyword>
<evidence type="ECO:0000256" key="3">
    <source>
        <dbReference type="ARBA" id="ARBA00012356"/>
    </source>
</evidence>
<organism evidence="15 16">
    <name type="scientific">Legionella drozanskii LLAP-1</name>
    <dbReference type="NCBI Taxonomy" id="1212489"/>
    <lineage>
        <taxon>Bacteria</taxon>
        <taxon>Pseudomonadati</taxon>
        <taxon>Pseudomonadota</taxon>
        <taxon>Gammaproteobacteria</taxon>
        <taxon>Legionellales</taxon>
        <taxon>Legionellaceae</taxon>
        <taxon>Legionella</taxon>
    </lineage>
</organism>
<dbReference type="Pfam" id="PF00109">
    <property type="entry name" value="ketoacyl-synt"/>
    <property type="match status" value="1"/>
</dbReference>
<comment type="catalytic activity">
    <reaction evidence="11">
        <text>a fatty acyl-[ACP] + malonyl-[ACP] + H(+) = a 3-oxoacyl-[ACP] + holo-[ACP] + CO2</text>
        <dbReference type="Rhea" id="RHEA:22836"/>
        <dbReference type="Rhea" id="RHEA-COMP:9623"/>
        <dbReference type="Rhea" id="RHEA-COMP:9685"/>
        <dbReference type="Rhea" id="RHEA-COMP:9916"/>
        <dbReference type="Rhea" id="RHEA-COMP:14125"/>
        <dbReference type="ChEBI" id="CHEBI:15378"/>
        <dbReference type="ChEBI" id="CHEBI:16526"/>
        <dbReference type="ChEBI" id="CHEBI:64479"/>
        <dbReference type="ChEBI" id="CHEBI:78449"/>
        <dbReference type="ChEBI" id="CHEBI:78776"/>
        <dbReference type="ChEBI" id="CHEBI:138651"/>
    </reaction>
</comment>
<comment type="catalytic activity">
    <reaction evidence="11">
        <text>(9Z)-hexadecenoyl-[ACP] + malonyl-[ACP] + H(+) = 3-oxo-(11Z)-octadecenoyl-[ACP] + holo-[ACP] + CO2</text>
        <dbReference type="Rhea" id="RHEA:55040"/>
        <dbReference type="Rhea" id="RHEA-COMP:9623"/>
        <dbReference type="Rhea" id="RHEA-COMP:9685"/>
        <dbReference type="Rhea" id="RHEA-COMP:10800"/>
        <dbReference type="Rhea" id="RHEA-COMP:14074"/>
        <dbReference type="ChEBI" id="CHEBI:15378"/>
        <dbReference type="ChEBI" id="CHEBI:16526"/>
        <dbReference type="ChEBI" id="CHEBI:64479"/>
        <dbReference type="ChEBI" id="CHEBI:78449"/>
        <dbReference type="ChEBI" id="CHEBI:83989"/>
        <dbReference type="ChEBI" id="CHEBI:138538"/>
        <dbReference type="EC" id="2.3.1.179"/>
    </reaction>
</comment>
<evidence type="ECO:0000256" key="10">
    <source>
        <dbReference type="ARBA" id="ARBA00023315"/>
    </source>
</evidence>
<evidence type="ECO:0000256" key="6">
    <source>
        <dbReference type="ARBA" id="ARBA00022679"/>
    </source>
</evidence>
<dbReference type="RefSeq" id="WP_058494643.1">
    <property type="nucleotide sequence ID" value="NZ_CAAAIU010000003.1"/>
</dbReference>
<evidence type="ECO:0000256" key="11">
    <source>
        <dbReference type="PIRNR" id="PIRNR000447"/>
    </source>
</evidence>
<keyword evidence="5 11" id="KW-0444">Lipid biosynthesis</keyword>
<gene>
    <name evidence="15" type="primary">fabF_1</name>
    <name evidence="15" type="ORF">Ldro_0283</name>
</gene>
<evidence type="ECO:0000259" key="14">
    <source>
        <dbReference type="PROSITE" id="PS52004"/>
    </source>
</evidence>
<dbReference type="SMART" id="SM00825">
    <property type="entry name" value="PKS_KS"/>
    <property type="match status" value="1"/>
</dbReference>
<evidence type="ECO:0000313" key="15">
    <source>
        <dbReference type="EMBL" id="KTC92912.1"/>
    </source>
</evidence>
<sequence length="412" mass="43842">MIKRRVVVTGMGMITPVGLNVEQTWQNILAGKSGVGMVEDFDTADYSTKIWAKVKNFNIENHVPLKEARKMDLFTQYGIAAADEAIADSGLVMDEKLSCRTGVAVGAGIGGILTITNNQDKLVAGGPRKVSPFFIPAGIINMVAGQISIKHRLKGPNVSVVTACTTGTHNIGLAGRMIAYGDADVMVCGGAEMTTTPLCLAGFSAVRSLSKRNDEPEKASRPWDKDRDGFVMGEGAGILILEEYEHAKARGATIYAELVGFGMSGDAYHITAPDEDADGASRAIAAAIEDAGIEPSQVDYINAHGTSTYLNDMNETKAVKRVFKEHAYDLAISSTKSMTGHLLGAAGAVEAIFSILAIKDQIAPPTINLDNPDEGCDLNYVAHEPQKRKIDYVLSNSLGFGGTNGSLLFKRV</sequence>
<evidence type="ECO:0000256" key="13">
    <source>
        <dbReference type="RuleBase" id="RU003694"/>
    </source>
</evidence>
<dbReference type="STRING" id="1212489.Ldro_0283"/>
<keyword evidence="16" id="KW-1185">Reference proteome</keyword>
<dbReference type="AlphaFoldDB" id="A0A0W0TBK9"/>
<keyword evidence="7" id="KW-0276">Fatty acid metabolism</keyword>
<evidence type="ECO:0000256" key="1">
    <source>
        <dbReference type="ARBA" id="ARBA00005194"/>
    </source>
</evidence>
<dbReference type="InterPro" id="IPR014031">
    <property type="entry name" value="Ketoacyl_synth_C"/>
</dbReference>
<comment type="caution">
    <text evidence="15">The sequence shown here is derived from an EMBL/GenBank/DDBJ whole genome shotgun (WGS) entry which is preliminary data.</text>
</comment>
<evidence type="ECO:0000256" key="5">
    <source>
        <dbReference type="ARBA" id="ARBA00022516"/>
    </source>
</evidence>
<dbReference type="OrthoDB" id="9808669at2"/>
<protein>
    <recommendedName>
        <fullName evidence="4 11">3-oxoacyl-[acyl-carrier-protein] synthase 2</fullName>
        <ecNumber evidence="3 11">2.3.1.179</ecNumber>
    </recommendedName>
</protein>
<accession>A0A0W0TBK9</accession>
<dbReference type="InterPro" id="IPR014030">
    <property type="entry name" value="Ketoacyl_synth_N"/>
</dbReference>
<dbReference type="Pfam" id="PF02801">
    <property type="entry name" value="Ketoacyl-synt_C"/>
    <property type="match status" value="1"/>
</dbReference>
<feature type="domain" description="Ketosynthase family 3 (KS3)" evidence="14">
    <location>
        <begin position="3"/>
        <end position="411"/>
    </location>
</feature>
<keyword evidence="10 11" id="KW-0012">Acyltransferase</keyword>
<name>A0A0W0TBK9_9GAMM</name>
<proteinExistence type="inferred from homology"/>
<evidence type="ECO:0000256" key="7">
    <source>
        <dbReference type="ARBA" id="ARBA00022832"/>
    </source>
</evidence>
<dbReference type="NCBIfam" id="TIGR03150">
    <property type="entry name" value="fabF"/>
    <property type="match status" value="1"/>
</dbReference>
<dbReference type="NCBIfam" id="NF004970">
    <property type="entry name" value="PRK06333.1"/>
    <property type="match status" value="1"/>
</dbReference>
<dbReference type="EC" id="2.3.1.179" evidence="3 11"/>
<dbReference type="PIRSF" id="PIRSF000447">
    <property type="entry name" value="KAS_II"/>
    <property type="match status" value="1"/>
</dbReference>
<dbReference type="PANTHER" id="PTHR11712:SF336">
    <property type="entry name" value="3-OXOACYL-[ACYL-CARRIER-PROTEIN] SYNTHASE, MITOCHONDRIAL"/>
    <property type="match status" value="1"/>
</dbReference>
<evidence type="ECO:0000256" key="9">
    <source>
        <dbReference type="ARBA" id="ARBA00023160"/>
    </source>
</evidence>
<feature type="active site" description="For beta-ketoacyl synthase activity" evidence="12">
    <location>
        <position position="164"/>
    </location>
</feature>
<keyword evidence="9 11" id="KW-0275">Fatty acid biosynthesis</keyword>
<dbReference type="GO" id="GO:0006633">
    <property type="term" value="P:fatty acid biosynthetic process"/>
    <property type="evidence" value="ECO:0007669"/>
    <property type="project" value="UniProtKB-UniRule"/>
</dbReference>
<dbReference type="FunFam" id="3.40.47.10:FF:000009">
    <property type="entry name" value="3-oxoacyl-[acyl-carrier-protein] synthase 2"/>
    <property type="match status" value="1"/>
</dbReference>